<evidence type="ECO:0000259" key="1">
    <source>
        <dbReference type="PROSITE" id="PS51186"/>
    </source>
</evidence>
<reference evidence="2" key="2">
    <citation type="submission" date="2020-09" db="EMBL/GenBank/DDBJ databases">
        <authorList>
            <person name="Sun Q."/>
            <person name="Sedlacek I."/>
        </authorList>
    </citation>
    <scope>NUCLEOTIDE SEQUENCE</scope>
    <source>
        <strain evidence="2">CCM 7086</strain>
    </source>
</reference>
<comment type="caution">
    <text evidence="2">The sequence shown here is derived from an EMBL/GenBank/DDBJ whole genome shotgun (WGS) entry which is preliminary data.</text>
</comment>
<dbReference type="InterPro" id="IPR000182">
    <property type="entry name" value="GNAT_dom"/>
</dbReference>
<dbReference type="EMBL" id="BMCG01000005">
    <property type="protein sequence ID" value="GGC16131.1"/>
    <property type="molecule type" value="Genomic_DNA"/>
</dbReference>
<dbReference type="PANTHER" id="PTHR43441">
    <property type="entry name" value="RIBOSOMAL-PROTEIN-SERINE ACETYLTRANSFERASE"/>
    <property type="match status" value="1"/>
</dbReference>
<sequence length="190" mass="21689">MSAPLLSVIPESFETERLLIRAPLPGDGAAVNHAIRDSIDELRPWMPWAQAVPSVEQSEENILQARQKFLDRTDLRLLLIRKETGQLIGSSGLHRIDWTVRAFEIGYWVRSTEARHGYITEAVRGIARYAIDELGANRIEIRCDARNIRSENVARRSGFTFEGILRNEKRGMDGTLRNTLLFSRVRGVEY</sequence>
<dbReference type="GO" id="GO:0008999">
    <property type="term" value="F:protein-N-terminal-alanine acetyltransferase activity"/>
    <property type="evidence" value="ECO:0007669"/>
    <property type="project" value="TreeGrafter"/>
</dbReference>
<name>A0A8J2UMD7_9BURK</name>
<dbReference type="GO" id="GO:0005737">
    <property type="term" value="C:cytoplasm"/>
    <property type="evidence" value="ECO:0007669"/>
    <property type="project" value="TreeGrafter"/>
</dbReference>
<dbReference type="RefSeq" id="WP_188396904.1">
    <property type="nucleotide sequence ID" value="NZ_BMCG01000005.1"/>
</dbReference>
<protein>
    <submittedName>
        <fullName evidence="2">Ribosomal-protein-serine acetyltransferase</fullName>
    </submittedName>
</protein>
<dbReference type="PROSITE" id="PS51186">
    <property type="entry name" value="GNAT"/>
    <property type="match status" value="1"/>
</dbReference>
<dbReference type="PANTHER" id="PTHR43441:SF3">
    <property type="entry name" value="ACETYLTRANSFERASE"/>
    <property type="match status" value="1"/>
</dbReference>
<dbReference type="InterPro" id="IPR016181">
    <property type="entry name" value="Acyl_CoA_acyltransferase"/>
</dbReference>
<reference evidence="2" key="1">
    <citation type="journal article" date="2014" name="Int. J. Syst. Evol. Microbiol.">
        <title>Complete genome sequence of Corynebacterium casei LMG S-19264T (=DSM 44701T), isolated from a smear-ripened cheese.</title>
        <authorList>
            <consortium name="US DOE Joint Genome Institute (JGI-PGF)"/>
            <person name="Walter F."/>
            <person name="Albersmeier A."/>
            <person name="Kalinowski J."/>
            <person name="Ruckert C."/>
        </authorList>
    </citation>
    <scope>NUCLEOTIDE SEQUENCE</scope>
    <source>
        <strain evidence="2">CCM 7086</strain>
    </source>
</reference>
<dbReference type="AlphaFoldDB" id="A0A8J2UMD7"/>
<organism evidence="2 3">
    <name type="scientific">Oxalicibacterium flavum</name>
    <dbReference type="NCBI Taxonomy" id="179467"/>
    <lineage>
        <taxon>Bacteria</taxon>
        <taxon>Pseudomonadati</taxon>
        <taxon>Pseudomonadota</taxon>
        <taxon>Betaproteobacteria</taxon>
        <taxon>Burkholderiales</taxon>
        <taxon>Oxalobacteraceae</taxon>
        <taxon>Oxalicibacterium</taxon>
    </lineage>
</organism>
<dbReference type="Proteomes" id="UP000620266">
    <property type="component" value="Unassembled WGS sequence"/>
</dbReference>
<evidence type="ECO:0000313" key="3">
    <source>
        <dbReference type="Proteomes" id="UP000620266"/>
    </source>
</evidence>
<proteinExistence type="predicted"/>
<dbReference type="Gene3D" id="3.40.630.30">
    <property type="match status" value="1"/>
</dbReference>
<dbReference type="InterPro" id="IPR051908">
    <property type="entry name" value="Ribosomal_N-acetyltransferase"/>
</dbReference>
<dbReference type="GO" id="GO:1990189">
    <property type="term" value="F:protein N-terminal-serine acetyltransferase activity"/>
    <property type="evidence" value="ECO:0007669"/>
    <property type="project" value="TreeGrafter"/>
</dbReference>
<dbReference type="SUPFAM" id="SSF55729">
    <property type="entry name" value="Acyl-CoA N-acyltransferases (Nat)"/>
    <property type="match status" value="1"/>
</dbReference>
<keyword evidence="3" id="KW-1185">Reference proteome</keyword>
<evidence type="ECO:0000313" key="2">
    <source>
        <dbReference type="EMBL" id="GGC16131.1"/>
    </source>
</evidence>
<feature type="domain" description="N-acetyltransferase" evidence="1">
    <location>
        <begin position="37"/>
        <end position="183"/>
    </location>
</feature>
<dbReference type="Pfam" id="PF13302">
    <property type="entry name" value="Acetyltransf_3"/>
    <property type="match status" value="1"/>
</dbReference>
<accession>A0A8J2UMD7</accession>
<gene>
    <name evidence="2" type="ORF">GCM10007205_26370</name>
</gene>